<dbReference type="InterPro" id="IPR049349">
    <property type="entry name" value="DUF2264_N"/>
</dbReference>
<dbReference type="Pfam" id="PF10022">
    <property type="entry name" value="DUF2264"/>
    <property type="match status" value="1"/>
</dbReference>
<dbReference type="AlphaFoldDB" id="A0A7X0SNM1"/>
<evidence type="ECO:0000313" key="3">
    <source>
        <dbReference type="Proteomes" id="UP000564644"/>
    </source>
</evidence>
<sequence>MEIRGNRKYWLDMLVRIADPVLTALAARRLKMTMPVESIADRSVCTYLEAAGRLLGGMAPWLELPLSEGEEGELRLAYADLARRSIDAITDPGSPDYGRFGEVDQTLVDAAFLAHAIVRAPNELLGKLDGRVRANLAAALRATRVIRPYRSNWLLFSAMVETALFRMEEDYDRVRLDYAIHMHEIWYKGDGTYGDGEHFAWDYYNSYVIQPMLLDIVHTVGHTYPDGERMKERTLERAQRYAAVQEALISPEGTYPAIGRSITYRTGAFQALAQISLRKELPETLRPAQVRCALQAVIRRCMEAPGTFDANGWLKIGLAGSQPGLGEGYISTGSLYLCSTVYLPLGLPPEDDFWSDPDEPWSSRQLWSGIDRAADHAYHERH</sequence>
<reference evidence="2 3" key="1">
    <citation type="submission" date="2020-08" db="EMBL/GenBank/DDBJ databases">
        <title>Cohnella phylogeny.</title>
        <authorList>
            <person name="Dunlap C."/>
        </authorList>
    </citation>
    <scope>NUCLEOTIDE SEQUENCE [LARGE SCALE GENOMIC DNA]</scope>
    <source>
        <strain evidence="2 3">CBP 2801</strain>
    </source>
</reference>
<organism evidence="2 3">
    <name type="scientific">Cohnella zeiphila</name>
    <dbReference type="NCBI Taxonomy" id="2761120"/>
    <lineage>
        <taxon>Bacteria</taxon>
        <taxon>Bacillati</taxon>
        <taxon>Bacillota</taxon>
        <taxon>Bacilli</taxon>
        <taxon>Bacillales</taxon>
        <taxon>Paenibacillaceae</taxon>
        <taxon>Cohnella</taxon>
    </lineage>
</organism>
<dbReference type="InterPro" id="IPR016624">
    <property type="entry name" value="UCP014753"/>
</dbReference>
<protein>
    <submittedName>
        <fullName evidence="2">DUF2264 domain-containing protein</fullName>
    </submittedName>
</protein>
<dbReference type="RefSeq" id="WP_185130998.1">
    <property type="nucleotide sequence ID" value="NZ_JACJVO010000025.1"/>
</dbReference>
<feature type="domain" description="DUF2264" evidence="1">
    <location>
        <begin position="7"/>
        <end position="361"/>
    </location>
</feature>
<dbReference type="Proteomes" id="UP000564644">
    <property type="component" value="Unassembled WGS sequence"/>
</dbReference>
<dbReference type="PANTHER" id="PTHR35339">
    <property type="entry name" value="LINALOOL DEHYDRATASE_ISOMERASE DOMAIN-CONTAINING PROTEIN"/>
    <property type="match status" value="1"/>
</dbReference>
<keyword evidence="3" id="KW-1185">Reference proteome</keyword>
<gene>
    <name evidence="2" type="ORF">H7C18_20630</name>
</gene>
<evidence type="ECO:0000313" key="2">
    <source>
        <dbReference type="EMBL" id="MBB6733333.1"/>
    </source>
</evidence>
<comment type="caution">
    <text evidence="2">The sequence shown here is derived from an EMBL/GenBank/DDBJ whole genome shotgun (WGS) entry which is preliminary data.</text>
</comment>
<proteinExistence type="predicted"/>
<dbReference type="EMBL" id="JACJVO010000025">
    <property type="protein sequence ID" value="MBB6733333.1"/>
    <property type="molecule type" value="Genomic_DNA"/>
</dbReference>
<evidence type="ECO:0000259" key="1">
    <source>
        <dbReference type="Pfam" id="PF10022"/>
    </source>
</evidence>
<accession>A0A7X0SNM1</accession>
<dbReference type="PANTHER" id="PTHR35339:SF3">
    <property type="entry name" value="DUF2264 DOMAIN-CONTAINING PROTEIN"/>
    <property type="match status" value="1"/>
</dbReference>
<name>A0A7X0SNM1_9BACL</name>
<dbReference type="PIRSF" id="PIRSF014753">
    <property type="entry name" value="UCP014753"/>
    <property type="match status" value="1"/>
</dbReference>